<dbReference type="GO" id="GO:0005524">
    <property type="term" value="F:ATP binding"/>
    <property type="evidence" value="ECO:0007669"/>
    <property type="project" value="InterPro"/>
</dbReference>
<dbReference type="PANTHER" id="PTHR43581:SF4">
    <property type="entry name" value="ATP_GTP PHOSPHATASE"/>
    <property type="match status" value="1"/>
</dbReference>
<sequence length="380" mass="41727">MTELVESLNIIGFRGFSDLTIPTFGKVNLITGKNNTGKSSLLEAIRILVTRGSLDTLQAILNYREETNEFLDPERELLGSDFGPYRNLFTGFPDFSNGTAGFSINASGQIPSNMASLSINATWAIKQTDPSRGVIIGFESTTPDLFGDLNGMPALEITTGNRHRLFPLIDISSLARRSIGLNSFREDTSETIRCIYLDPFSSRTTGQLGILWDAIALTNAQDEVVKALQLISPGIQGVSMVGSGASRSRPRTAIVKSDNFESPVPLRTFGDGVNRLFGIILSLCNAKNGVLLIDEFENGLHHSVQTSIWKTIFRLASDLNIQVFTTTHSSDCIRAFQEAATDSPQDGVLIRLTRKNDKVLPTIFQEKELEIATLHEIEVR</sequence>
<comment type="caution">
    <text evidence="3">The sequence shown here is derived from an EMBL/GenBank/DDBJ whole genome shotgun (WGS) entry which is preliminary data.</text>
</comment>
<feature type="domain" description="Endonuclease GajA/Old nuclease/RecF-like AAA" evidence="1">
    <location>
        <begin position="6"/>
        <end position="56"/>
    </location>
</feature>
<dbReference type="InterPro" id="IPR003959">
    <property type="entry name" value="ATPase_AAA_core"/>
</dbReference>
<dbReference type="Gene3D" id="3.40.50.300">
    <property type="entry name" value="P-loop containing nucleotide triphosphate hydrolases"/>
    <property type="match status" value="2"/>
</dbReference>
<feature type="domain" description="ATPase AAA-type core" evidence="2">
    <location>
        <begin position="252"/>
        <end position="329"/>
    </location>
</feature>
<dbReference type="InterPro" id="IPR041685">
    <property type="entry name" value="AAA_GajA/Old/RecF-like"/>
</dbReference>
<dbReference type="InterPro" id="IPR027417">
    <property type="entry name" value="P-loop_NTPase"/>
</dbReference>
<evidence type="ECO:0000259" key="1">
    <source>
        <dbReference type="Pfam" id="PF13175"/>
    </source>
</evidence>
<dbReference type="InterPro" id="IPR051396">
    <property type="entry name" value="Bact_Antivir_Def_Nuclease"/>
</dbReference>
<evidence type="ECO:0000313" key="4">
    <source>
        <dbReference type="Proteomes" id="UP000608345"/>
    </source>
</evidence>
<reference evidence="3" key="2">
    <citation type="submission" date="2020-09" db="EMBL/GenBank/DDBJ databases">
        <authorList>
            <person name="Sun Q."/>
            <person name="Kim S."/>
        </authorList>
    </citation>
    <scope>NUCLEOTIDE SEQUENCE</scope>
    <source>
        <strain evidence="3">KCTC 23732</strain>
    </source>
</reference>
<evidence type="ECO:0000259" key="2">
    <source>
        <dbReference type="Pfam" id="PF13304"/>
    </source>
</evidence>
<dbReference type="EMBL" id="BMYS01000028">
    <property type="protein sequence ID" value="GGW95919.1"/>
    <property type="molecule type" value="Genomic_DNA"/>
</dbReference>
<protein>
    <recommendedName>
        <fullName evidence="5">ATPase AAA-type core domain-containing protein</fullName>
    </recommendedName>
</protein>
<evidence type="ECO:0000313" key="3">
    <source>
        <dbReference type="EMBL" id="GGW95919.1"/>
    </source>
</evidence>
<keyword evidence="4" id="KW-1185">Reference proteome</keyword>
<evidence type="ECO:0008006" key="5">
    <source>
        <dbReference type="Google" id="ProtNLM"/>
    </source>
</evidence>
<organism evidence="3 4">
    <name type="scientific">Advenella faeciporci</name>
    <dbReference type="NCBI Taxonomy" id="797535"/>
    <lineage>
        <taxon>Bacteria</taxon>
        <taxon>Pseudomonadati</taxon>
        <taxon>Pseudomonadota</taxon>
        <taxon>Betaproteobacteria</taxon>
        <taxon>Burkholderiales</taxon>
        <taxon>Alcaligenaceae</taxon>
    </lineage>
</organism>
<dbReference type="GO" id="GO:0016887">
    <property type="term" value="F:ATP hydrolysis activity"/>
    <property type="evidence" value="ECO:0007669"/>
    <property type="project" value="InterPro"/>
</dbReference>
<dbReference type="RefSeq" id="WP_189386025.1">
    <property type="nucleotide sequence ID" value="NZ_BAABFY010000041.1"/>
</dbReference>
<dbReference type="Proteomes" id="UP000608345">
    <property type="component" value="Unassembled WGS sequence"/>
</dbReference>
<dbReference type="PANTHER" id="PTHR43581">
    <property type="entry name" value="ATP/GTP PHOSPHATASE"/>
    <property type="match status" value="1"/>
</dbReference>
<accession>A0A918JQH9</accession>
<dbReference type="Pfam" id="PF13175">
    <property type="entry name" value="AAA_15"/>
    <property type="match status" value="1"/>
</dbReference>
<reference evidence="3" key="1">
    <citation type="journal article" date="2014" name="Int. J. Syst. Evol. Microbiol.">
        <title>Complete genome sequence of Corynebacterium casei LMG S-19264T (=DSM 44701T), isolated from a smear-ripened cheese.</title>
        <authorList>
            <consortium name="US DOE Joint Genome Institute (JGI-PGF)"/>
            <person name="Walter F."/>
            <person name="Albersmeier A."/>
            <person name="Kalinowski J."/>
            <person name="Ruckert C."/>
        </authorList>
    </citation>
    <scope>NUCLEOTIDE SEQUENCE</scope>
    <source>
        <strain evidence="3">KCTC 23732</strain>
    </source>
</reference>
<dbReference type="AlphaFoldDB" id="A0A918JQH9"/>
<name>A0A918JQH9_9BURK</name>
<proteinExistence type="predicted"/>
<dbReference type="Pfam" id="PF13304">
    <property type="entry name" value="AAA_21"/>
    <property type="match status" value="1"/>
</dbReference>
<gene>
    <name evidence="3" type="ORF">GCM10011450_26920</name>
</gene>
<dbReference type="SUPFAM" id="SSF52540">
    <property type="entry name" value="P-loop containing nucleoside triphosphate hydrolases"/>
    <property type="match status" value="1"/>
</dbReference>